<feature type="site" description="Interaction with substrate tRNA" evidence="10">
    <location>
        <position position="123"/>
    </location>
</feature>
<dbReference type="GO" id="GO:0005524">
    <property type="term" value="F:ATP binding"/>
    <property type="evidence" value="ECO:0007669"/>
    <property type="project" value="UniProtKB-UniRule"/>
</dbReference>
<comment type="subunit">
    <text evidence="10">Monomer.</text>
</comment>
<dbReference type="SUPFAM" id="SSF52540">
    <property type="entry name" value="P-loop containing nucleoside triphosphate hydrolases"/>
    <property type="match status" value="2"/>
</dbReference>
<evidence type="ECO:0000256" key="13">
    <source>
        <dbReference type="RuleBase" id="RU003785"/>
    </source>
</evidence>
<evidence type="ECO:0000313" key="15">
    <source>
        <dbReference type="Proteomes" id="UP000236735"/>
    </source>
</evidence>
<keyword evidence="7 10" id="KW-0067">ATP-binding</keyword>
<dbReference type="InterPro" id="IPR027417">
    <property type="entry name" value="P-loop_NTPase"/>
</dbReference>
<dbReference type="PANTHER" id="PTHR11088">
    <property type="entry name" value="TRNA DIMETHYLALLYLTRANSFERASE"/>
    <property type="match status" value="1"/>
</dbReference>
<comment type="caution">
    <text evidence="10">Lacks conserved residue(s) required for the propagation of feature annotation.</text>
</comment>
<gene>
    <name evidence="10" type="primary">miaA</name>
    <name evidence="14" type="ORF">SAMN05216354_2169</name>
</gene>
<evidence type="ECO:0000256" key="3">
    <source>
        <dbReference type="ARBA" id="ARBA00005842"/>
    </source>
</evidence>
<feature type="binding site" evidence="10">
    <location>
        <begin position="12"/>
        <end position="17"/>
    </location>
    <ligand>
        <name>substrate</name>
    </ligand>
</feature>
<evidence type="ECO:0000256" key="10">
    <source>
        <dbReference type="HAMAP-Rule" id="MF_00185"/>
    </source>
</evidence>
<dbReference type="CDD" id="cd02019">
    <property type="entry name" value="NK"/>
    <property type="match status" value="1"/>
</dbReference>
<keyword evidence="8 10" id="KW-0460">Magnesium</keyword>
<comment type="cofactor">
    <cofactor evidence="1 10">
        <name>Mg(2+)</name>
        <dbReference type="ChEBI" id="CHEBI:18420"/>
    </cofactor>
</comment>
<dbReference type="EMBL" id="FNUV01000005">
    <property type="protein sequence ID" value="SEF93043.1"/>
    <property type="molecule type" value="Genomic_DNA"/>
</dbReference>
<evidence type="ECO:0000256" key="1">
    <source>
        <dbReference type="ARBA" id="ARBA00001946"/>
    </source>
</evidence>
<evidence type="ECO:0000256" key="2">
    <source>
        <dbReference type="ARBA" id="ARBA00003213"/>
    </source>
</evidence>
<evidence type="ECO:0000256" key="11">
    <source>
        <dbReference type="RuleBase" id="RU003783"/>
    </source>
</evidence>
<comment type="function">
    <text evidence="2 10 12">Catalyzes the transfer of a dimethylallyl group onto the adenine at position 37 in tRNAs that read codons beginning with uridine, leading to the formation of N6-(dimethylallyl)adenosine (i(6)A).</text>
</comment>
<protein>
    <recommendedName>
        <fullName evidence="10">tRNA dimethylallyltransferase</fullName>
        <ecNumber evidence="10">2.5.1.75</ecNumber>
    </recommendedName>
    <alternativeName>
        <fullName evidence="10">Dimethylallyl diphosphate:tRNA dimethylallyltransferase</fullName>
        <shortName evidence="10">DMAPP:tRNA dimethylallyltransferase</shortName>
        <shortName evidence="10">DMATase</shortName>
    </alternativeName>
    <alternativeName>
        <fullName evidence="10">Isopentenyl-diphosphate:tRNA isopentenyltransferase</fullName>
        <shortName evidence="10">IPP transferase</shortName>
        <shortName evidence="10">IPPT</shortName>
        <shortName evidence="10">IPTase</shortName>
    </alternativeName>
</protein>
<evidence type="ECO:0000256" key="5">
    <source>
        <dbReference type="ARBA" id="ARBA00022694"/>
    </source>
</evidence>
<dbReference type="AlphaFoldDB" id="A0A1H5W0V4"/>
<dbReference type="Gene3D" id="3.40.50.300">
    <property type="entry name" value="P-loop containing nucleotide triphosphate hydrolases"/>
    <property type="match status" value="1"/>
</dbReference>
<feature type="site" description="Interaction with substrate tRNA" evidence="10">
    <location>
        <position position="101"/>
    </location>
</feature>
<dbReference type="Proteomes" id="UP000236735">
    <property type="component" value="Unassembled WGS sequence"/>
</dbReference>
<evidence type="ECO:0000256" key="8">
    <source>
        <dbReference type="ARBA" id="ARBA00022842"/>
    </source>
</evidence>
<evidence type="ECO:0000256" key="4">
    <source>
        <dbReference type="ARBA" id="ARBA00022679"/>
    </source>
</evidence>
<organism evidence="14 15">
    <name type="scientific">Xylanibacter ruminicola</name>
    <name type="common">Prevotella ruminicola</name>
    <dbReference type="NCBI Taxonomy" id="839"/>
    <lineage>
        <taxon>Bacteria</taxon>
        <taxon>Pseudomonadati</taxon>
        <taxon>Bacteroidota</taxon>
        <taxon>Bacteroidia</taxon>
        <taxon>Bacteroidales</taxon>
        <taxon>Prevotellaceae</taxon>
        <taxon>Xylanibacter</taxon>
    </lineage>
</organism>
<feature type="region of interest" description="Interaction with substrate tRNA" evidence="10">
    <location>
        <begin position="35"/>
        <end position="38"/>
    </location>
</feature>
<dbReference type="GO" id="GO:0052381">
    <property type="term" value="F:tRNA dimethylallyltransferase activity"/>
    <property type="evidence" value="ECO:0007669"/>
    <property type="project" value="UniProtKB-UniRule"/>
</dbReference>
<evidence type="ECO:0000256" key="7">
    <source>
        <dbReference type="ARBA" id="ARBA00022840"/>
    </source>
</evidence>
<dbReference type="InterPro" id="IPR039657">
    <property type="entry name" value="Dimethylallyltransferase"/>
</dbReference>
<name>A0A1H5W0V4_XYLRU</name>
<reference evidence="14 15" key="1">
    <citation type="submission" date="2016-10" db="EMBL/GenBank/DDBJ databases">
        <authorList>
            <person name="de Groot N.N."/>
        </authorList>
    </citation>
    <scope>NUCLEOTIDE SEQUENCE [LARGE SCALE GENOMIC DNA]</scope>
    <source>
        <strain evidence="14 15">AR32</strain>
    </source>
</reference>
<comment type="catalytic activity">
    <reaction evidence="9 10 11">
        <text>adenosine(37) in tRNA + dimethylallyl diphosphate = N(6)-dimethylallyladenosine(37) in tRNA + diphosphate</text>
        <dbReference type="Rhea" id="RHEA:26482"/>
        <dbReference type="Rhea" id="RHEA-COMP:10162"/>
        <dbReference type="Rhea" id="RHEA-COMP:10375"/>
        <dbReference type="ChEBI" id="CHEBI:33019"/>
        <dbReference type="ChEBI" id="CHEBI:57623"/>
        <dbReference type="ChEBI" id="CHEBI:74411"/>
        <dbReference type="ChEBI" id="CHEBI:74415"/>
        <dbReference type="EC" id="2.5.1.75"/>
    </reaction>
</comment>
<dbReference type="PANTHER" id="PTHR11088:SF60">
    <property type="entry name" value="TRNA DIMETHYLALLYLTRANSFERASE"/>
    <property type="match status" value="1"/>
</dbReference>
<evidence type="ECO:0000256" key="6">
    <source>
        <dbReference type="ARBA" id="ARBA00022741"/>
    </source>
</evidence>
<dbReference type="Gene3D" id="1.10.20.140">
    <property type="match status" value="1"/>
</dbReference>
<evidence type="ECO:0000313" key="14">
    <source>
        <dbReference type="EMBL" id="SEF93043.1"/>
    </source>
</evidence>
<keyword evidence="4 10" id="KW-0808">Transferase</keyword>
<dbReference type="InterPro" id="IPR018022">
    <property type="entry name" value="IPT"/>
</dbReference>
<dbReference type="EC" id="2.5.1.75" evidence="10"/>
<dbReference type="HAMAP" id="MF_00185">
    <property type="entry name" value="IPP_trans"/>
    <property type="match status" value="1"/>
</dbReference>
<dbReference type="NCBIfam" id="TIGR00174">
    <property type="entry name" value="miaA"/>
    <property type="match status" value="1"/>
</dbReference>
<dbReference type="Pfam" id="PF01715">
    <property type="entry name" value="IPPT"/>
    <property type="match status" value="1"/>
</dbReference>
<sequence>MKKTLIVITGPTAVGKTALCLKIAKYFDIPIINADSRQIYSELNIGTARPTDEQMKQVRHYFVGTLGLEDYYSASLFEQQTLELLEQQFKHRDYALLSGGSMMYIDAVCDGIDDIPTIDEDTRTLMKQRLANEGLETLCQELKKLDPEYYEIVDKQNPRRVVHALEICTMTGKTYTSFRKREKKERSFDIIKIALNRPREELYERINQRVDQMMADGLLEEVKRLYPKRHLNALNTVGYKELFDYLDGRWSLEEAVERIKGNTRRYARKQLTWYKKDERIKWFHPDETEKIISYISQDYEQRND</sequence>
<keyword evidence="5 10" id="KW-0819">tRNA processing</keyword>
<proteinExistence type="inferred from homology"/>
<dbReference type="GO" id="GO:0006400">
    <property type="term" value="P:tRNA modification"/>
    <property type="evidence" value="ECO:0007669"/>
    <property type="project" value="TreeGrafter"/>
</dbReference>
<feature type="binding site" evidence="10">
    <location>
        <begin position="10"/>
        <end position="17"/>
    </location>
    <ligand>
        <name>ATP</name>
        <dbReference type="ChEBI" id="CHEBI:30616"/>
    </ligand>
</feature>
<evidence type="ECO:0000256" key="12">
    <source>
        <dbReference type="RuleBase" id="RU003784"/>
    </source>
</evidence>
<comment type="similarity">
    <text evidence="3 10 13">Belongs to the IPP transferase family.</text>
</comment>
<accession>A0A1H5W0V4</accession>
<evidence type="ECO:0000256" key="9">
    <source>
        <dbReference type="ARBA" id="ARBA00049563"/>
    </source>
</evidence>
<keyword evidence="6 10" id="KW-0547">Nucleotide-binding</keyword>